<evidence type="ECO:0000313" key="2">
    <source>
        <dbReference type="EMBL" id="TCS93765.1"/>
    </source>
</evidence>
<dbReference type="OrthoDB" id="5959861at2"/>
<proteinExistence type="predicted"/>
<dbReference type="RefSeq" id="WP_132577578.1">
    <property type="nucleotide sequence ID" value="NZ_JBHLWF010000080.1"/>
</dbReference>
<name>A0A4R3L4A8_9GAMM</name>
<gene>
    <name evidence="2" type="ORF">EDC25_12520</name>
</gene>
<keyword evidence="1" id="KW-0732">Signal</keyword>
<feature type="signal peptide" evidence="1">
    <location>
        <begin position="1"/>
        <end position="25"/>
    </location>
</feature>
<organism evidence="2 3">
    <name type="scientific">Pseudofulvimonas gallinarii</name>
    <dbReference type="NCBI Taxonomy" id="634155"/>
    <lineage>
        <taxon>Bacteria</taxon>
        <taxon>Pseudomonadati</taxon>
        <taxon>Pseudomonadota</taxon>
        <taxon>Gammaproteobacteria</taxon>
        <taxon>Lysobacterales</taxon>
        <taxon>Rhodanobacteraceae</taxon>
        <taxon>Pseudofulvimonas</taxon>
    </lineage>
</organism>
<dbReference type="EMBL" id="SMAF01000025">
    <property type="protein sequence ID" value="TCS93765.1"/>
    <property type="molecule type" value="Genomic_DNA"/>
</dbReference>
<evidence type="ECO:0000313" key="3">
    <source>
        <dbReference type="Proteomes" id="UP000294599"/>
    </source>
</evidence>
<dbReference type="Gene3D" id="2.60.40.2130">
    <property type="entry name" value="F-spondin domain"/>
    <property type="match status" value="1"/>
</dbReference>
<sequence length="412" mass="44501">MRHDSTLFAFALAATAAIAPSSVFAQQGARAHLTVEWFPETPEHGIHVPAFLVAAHDGEFDFYDHARPVPEALEPVFQQLGAMGALNVLHPPISGLEGNAVFGSMYHVPYGVVGFLPRPGQPRDRIATLEVRPDEHRYFSYLAAVRPSDDAFVGNEEPRQVQLFDEQGRFKGPVSIELFGSQVFDAGLCENDEADVRLLDGTLVEPCDGGEGTAQPHPGLNGSLRNPDGVPQRILGATADVGGTQLHYDPEAADFTVPGYRLGRLVIRETQAPRWHVAGSWYDPERAGEGFNIELLPPGQPGHAPRILVYWYTYAPDGSGEPVWLSGMAHAYANEVSVPLHVSEGGVFASRDNPALVERTPWGQVTLTFTSCTTGSITWTAEDANWPSGGYDIHRLGPVPPSAVDVCAAVTP</sequence>
<feature type="chain" id="PRO_5020768934" evidence="1">
    <location>
        <begin position="26"/>
        <end position="412"/>
    </location>
</feature>
<keyword evidence="3" id="KW-1185">Reference proteome</keyword>
<dbReference type="NCBIfam" id="NF038123">
    <property type="entry name" value="NF038123_dom"/>
    <property type="match status" value="1"/>
</dbReference>
<dbReference type="InterPro" id="IPR038678">
    <property type="entry name" value="Spondin_N_sf"/>
</dbReference>
<dbReference type="AlphaFoldDB" id="A0A4R3L4A8"/>
<evidence type="ECO:0000256" key="1">
    <source>
        <dbReference type="SAM" id="SignalP"/>
    </source>
</evidence>
<comment type="caution">
    <text evidence="2">The sequence shown here is derived from an EMBL/GenBank/DDBJ whole genome shotgun (WGS) entry which is preliminary data.</text>
</comment>
<protein>
    <submittedName>
        <fullName evidence="2">Uncharacterized protein</fullName>
    </submittedName>
</protein>
<reference evidence="2 3" key="1">
    <citation type="submission" date="2019-03" db="EMBL/GenBank/DDBJ databases">
        <title>Genomic Encyclopedia of Type Strains, Phase IV (KMG-IV): sequencing the most valuable type-strain genomes for metagenomic binning, comparative biology and taxonomic classification.</title>
        <authorList>
            <person name="Goeker M."/>
        </authorList>
    </citation>
    <scope>NUCLEOTIDE SEQUENCE [LARGE SCALE GENOMIC DNA]</scope>
    <source>
        <strain evidence="2 3">DSM 21944</strain>
    </source>
</reference>
<accession>A0A4R3L4A8</accession>
<dbReference type="InterPro" id="IPR009465">
    <property type="entry name" value="Spondin_N"/>
</dbReference>
<dbReference type="Proteomes" id="UP000294599">
    <property type="component" value="Unassembled WGS sequence"/>
</dbReference>